<evidence type="ECO:0000313" key="4">
    <source>
        <dbReference type="Proteomes" id="UP000321734"/>
    </source>
</evidence>
<evidence type="ECO:0000256" key="1">
    <source>
        <dbReference type="SAM" id="Phobius"/>
    </source>
</evidence>
<proteinExistence type="predicted"/>
<dbReference type="EMBL" id="VORX01000010">
    <property type="protein sequence ID" value="TXE05689.1"/>
    <property type="molecule type" value="Genomic_DNA"/>
</dbReference>
<keyword evidence="1" id="KW-0472">Membrane</keyword>
<dbReference type="InterPro" id="IPR016032">
    <property type="entry name" value="Sig_transdc_resp-reg_C-effctor"/>
</dbReference>
<feature type="transmembrane region" description="Helical" evidence="1">
    <location>
        <begin position="390"/>
        <end position="409"/>
    </location>
</feature>
<name>A0A5C7ACW3_9FLAO</name>
<keyword evidence="2" id="KW-0732">Signal</keyword>
<accession>A0A5C7ACW3</accession>
<dbReference type="GO" id="GO:0003677">
    <property type="term" value="F:DNA binding"/>
    <property type="evidence" value="ECO:0007669"/>
    <property type="project" value="InterPro"/>
</dbReference>
<reference evidence="3 4" key="1">
    <citation type="submission" date="2019-08" db="EMBL/GenBank/DDBJ databases">
        <title>Genome sequence of Gelidibacter salicanalis IC162T.</title>
        <authorList>
            <person name="Bowman J.P."/>
        </authorList>
    </citation>
    <scope>NUCLEOTIDE SEQUENCE [LARGE SCALE GENOMIC DNA]</scope>
    <source>
        <strain evidence="3 4">IC162</strain>
    </source>
</reference>
<evidence type="ECO:0000313" key="3">
    <source>
        <dbReference type="EMBL" id="TXE05689.1"/>
    </source>
</evidence>
<protein>
    <submittedName>
        <fullName evidence="3">Tetratricopeptide repeat protein</fullName>
    </submittedName>
</protein>
<comment type="caution">
    <text evidence="3">The sequence shown here is derived from an EMBL/GenBank/DDBJ whole genome shotgun (WGS) entry which is preliminary data.</text>
</comment>
<feature type="signal peptide" evidence="2">
    <location>
        <begin position="1"/>
        <end position="21"/>
    </location>
</feature>
<organism evidence="3 4">
    <name type="scientific">Gelidibacter salicanalis</name>
    <dbReference type="NCBI Taxonomy" id="291193"/>
    <lineage>
        <taxon>Bacteria</taxon>
        <taxon>Pseudomonadati</taxon>
        <taxon>Bacteroidota</taxon>
        <taxon>Flavobacteriia</taxon>
        <taxon>Flavobacteriales</taxon>
        <taxon>Flavobacteriaceae</taxon>
        <taxon>Gelidibacter</taxon>
    </lineage>
</organism>
<sequence>MKQYYLSMLLCLWFSNAHLCAQNAALSSDEAYNQYKAISDSMAISFPEDDIKTFRRTSFNETQLQNYLSMHFKRMDLLTHIKGHHVFVLNSYLHSGNWFKDIGFPKESIRSYKAFFRHYKLVEHELSPEDRKGFNVMRFYAHSVLAENYANLGQFDSAKKQHQLNMDFTRNLDNLYYPSAINNYGLLLYWHKKELDSALHYFQKAYQITESKFPKHTLIGSIRDNIADVYVEQNLHEKAQPLYALNFDFYNSTFNEGTFEKDIPRLISAGAQLVTSNIHLNKLNEAEQVFKALEKIVTHQENSNLINPQSYLEFLNAKQLLLQEQHKIDAAYATARRINAYADSIYKVAAITDKRWQEEFNDVTIDRIALNFKIDQLEKEDKINSQRGKLRLIGLVSSVFILILLILFLSRRQHLINAKNKQLLAEQHLENSALKVKQLHSEIKSKERDLSDFAISLTQNQDWTKHLAEQLEAIKTSNPEDREVLLESLNQDIKNKISFDSDSQEFFERLDKLSDAFYSKLTTLYPNLSKNEIRLSSLIRLKIESRSIATLQNITMASLNTSRYRLRKKLDLSEDVDLDTFIQNL</sequence>
<keyword evidence="1" id="KW-1133">Transmembrane helix</keyword>
<keyword evidence="1" id="KW-0812">Transmembrane</keyword>
<keyword evidence="4" id="KW-1185">Reference proteome</keyword>
<dbReference type="Proteomes" id="UP000321734">
    <property type="component" value="Unassembled WGS sequence"/>
</dbReference>
<dbReference type="Gene3D" id="1.25.40.10">
    <property type="entry name" value="Tetratricopeptide repeat domain"/>
    <property type="match status" value="1"/>
</dbReference>
<gene>
    <name evidence="3" type="ORF">ES711_15435</name>
</gene>
<dbReference type="OrthoDB" id="1090267at2"/>
<dbReference type="SUPFAM" id="SSF46894">
    <property type="entry name" value="C-terminal effector domain of the bipartite response regulators"/>
    <property type="match status" value="1"/>
</dbReference>
<dbReference type="InterPro" id="IPR011990">
    <property type="entry name" value="TPR-like_helical_dom_sf"/>
</dbReference>
<evidence type="ECO:0000256" key="2">
    <source>
        <dbReference type="SAM" id="SignalP"/>
    </source>
</evidence>
<dbReference type="Pfam" id="PF13424">
    <property type="entry name" value="TPR_12"/>
    <property type="match status" value="1"/>
</dbReference>
<dbReference type="GO" id="GO:0006355">
    <property type="term" value="P:regulation of DNA-templated transcription"/>
    <property type="evidence" value="ECO:0007669"/>
    <property type="project" value="InterPro"/>
</dbReference>
<dbReference type="AlphaFoldDB" id="A0A5C7ACW3"/>
<feature type="chain" id="PRO_5022799105" evidence="2">
    <location>
        <begin position="22"/>
        <end position="585"/>
    </location>
</feature>
<dbReference type="SUPFAM" id="SSF48452">
    <property type="entry name" value="TPR-like"/>
    <property type="match status" value="1"/>
</dbReference>